<dbReference type="GO" id="GO:0020037">
    <property type="term" value="F:heme binding"/>
    <property type="evidence" value="ECO:0007669"/>
    <property type="project" value="InterPro"/>
</dbReference>
<dbReference type="PANTHER" id="PTHR47947:SF62">
    <property type="entry name" value="CYTOCHROME P450, FAMILY 81, SUBFAMILY D, POLYPEPTIDE 5"/>
    <property type="match status" value="1"/>
</dbReference>
<proteinExistence type="inferred from homology"/>
<evidence type="ECO:0000256" key="12">
    <source>
        <dbReference type="RuleBase" id="RU000461"/>
    </source>
</evidence>
<keyword evidence="6 13" id="KW-1133">Transmembrane helix</keyword>
<keyword evidence="9 12" id="KW-0503">Monooxygenase</keyword>
<dbReference type="RefSeq" id="XP_021854660.2">
    <property type="nucleotide sequence ID" value="XM_021998968.2"/>
</dbReference>
<dbReference type="GO" id="GO:0004497">
    <property type="term" value="F:monooxygenase activity"/>
    <property type="evidence" value="ECO:0000318"/>
    <property type="project" value="GO_Central"/>
</dbReference>
<organism evidence="14 15">
    <name type="scientific">Spinacia oleracea</name>
    <name type="common">Spinach</name>
    <dbReference type="NCBI Taxonomy" id="3562"/>
    <lineage>
        <taxon>Eukaryota</taxon>
        <taxon>Viridiplantae</taxon>
        <taxon>Streptophyta</taxon>
        <taxon>Embryophyta</taxon>
        <taxon>Tracheophyta</taxon>
        <taxon>Spermatophyta</taxon>
        <taxon>Magnoliopsida</taxon>
        <taxon>eudicotyledons</taxon>
        <taxon>Gunneridae</taxon>
        <taxon>Pentapetalae</taxon>
        <taxon>Caryophyllales</taxon>
        <taxon>Chenopodiaceae</taxon>
        <taxon>Chenopodioideae</taxon>
        <taxon>Anserineae</taxon>
        <taxon>Spinacia</taxon>
    </lineage>
</organism>
<feature type="binding site" description="axial binding residue" evidence="11">
    <location>
        <position position="456"/>
    </location>
    <ligand>
        <name>heme</name>
        <dbReference type="ChEBI" id="CHEBI:30413"/>
    </ligand>
    <ligandPart>
        <name>Fe</name>
        <dbReference type="ChEBI" id="CHEBI:18248"/>
    </ligandPart>
</feature>
<dbReference type="PROSITE" id="PS00086">
    <property type="entry name" value="CYTOCHROME_P450"/>
    <property type="match status" value="1"/>
</dbReference>
<dbReference type="KEGG" id="soe:110794032"/>
<dbReference type="PRINTS" id="PR00463">
    <property type="entry name" value="EP450I"/>
</dbReference>
<evidence type="ECO:0000256" key="4">
    <source>
        <dbReference type="ARBA" id="ARBA00022692"/>
    </source>
</evidence>
<evidence type="ECO:0000256" key="9">
    <source>
        <dbReference type="ARBA" id="ARBA00023033"/>
    </source>
</evidence>
<evidence type="ECO:0000313" key="14">
    <source>
        <dbReference type="Proteomes" id="UP000813463"/>
    </source>
</evidence>
<evidence type="ECO:0000313" key="15">
    <source>
        <dbReference type="RefSeq" id="XP_021854660.2"/>
    </source>
</evidence>
<feature type="transmembrane region" description="Helical" evidence="13">
    <location>
        <begin position="6"/>
        <end position="29"/>
    </location>
</feature>
<evidence type="ECO:0000256" key="6">
    <source>
        <dbReference type="ARBA" id="ARBA00022989"/>
    </source>
</evidence>
<evidence type="ECO:0000256" key="10">
    <source>
        <dbReference type="ARBA" id="ARBA00023136"/>
    </source>
</evidence>
<dbReference type="SUPFAM" id="SSF48264">
    <property type="entry name" value="Cytochrome P450"/>
    <property type="match status" value="1"/>
</dbReference>
<evidence type="ECO:0000256" key="7">
    <source>
        <dbReference type="ARBA" id="ARBA00023002"/>
    </source>
</evidence>
<evidence type="ECO:0000256" key="1">
    <source>
        <dbReference type="ARBA" id="ARBA00004167"/>
    </source>
</evidence>
<dbReference type="GO" id="GO:0016705">
    <property type="term" value="F:oxidoreductase activity, acting on paired donors, with incorporation or reduction of molecular oxygen"/>
    <property type="evidence" value="ECO:0007669"/>
    <property type="project" value="InterPro"/>
</dbReference>
<dbReference type="InterPro" id="IPR036396">
    <property type="entry name" value="Cyt_P450_sf"/>
</dbReference>
<name>A0A9R0IUD4_SPIOL</name>
<reference evidence="14" key="1">
    <citation type="journal article" date="2021" name="Nat. Commun.">
        <title>Genomic analyses provide insights into spinach domestication and the genetic basis of agronomic traits.</title>
        <authorList>
            <person name="Cai X."/>
            <person name="Sun X."/>
            <person name="Xu C."/>
            <person name="Sun H."/>
            <person name="Wang X."/>
            <person name="Ge C."/>
            <person name="Zhang Z."/>
            <person name="Wang Q."/>
            <person name="Fei Z."/>
            <person name="Jiao C."/>
            <person name="Wang Q."/>
        </authorList>
    </citation>
    <scope>NUCLEOTIDE SEQUENCE [LARGE SCALE GENOMIC DNA]</scope>
    <source>
        <strain evidence="14">cv. Varoflay</strain>
    </source>
</reference>
<evidence type="ECO:0000256" key="13">
    <source>
        <dbReference type="SAM" id="Phobius"/>
    </source>
</evidence>
<dbReference type="PRINTS" id="PR00385">
    <property type="entry name" value="P450"/>
</dbReference>
<accession>A0A9R0IUD4</accession>
<keyword evidence="4 13" id="KW-0812">Transmembrane</keyword>
<dbReference type="InterPro" id="IPR002401">
    <property type="entry name" value="Cyt_P450_E_grp-I"/>
</dbReference>
<protein>
    <submittedName>
        <fullName evidence="15">Isoflavone 3'-hydroxylase-like</fullName>
    </submittedName>
</protein>
<dbReference type="GO" id="GO:0005506">
    <property type="term" value="F:iron ion binding"/>
    <property type="evidence" value="ECO:0007669"/>
    <property type="project" value="InterPro"/>
</dbReference>
<evidence type="ECO:0000256" key="8">
    <source>
        <dbReference type="ARBA" id="ARBA00023004"/>
    </source>
</evidence>
<evidence type="ECO:0000256" key="2">
    <source>
        <dbReference type="ARBA" id="ARBA00010617"/>
    </source>
</evidence>
<dbReference type="InterPro" id="IPR050651">
    <property type="entry name" value="Plant_Cytochrome_P450_Monoox"/>
</dbReference>
<dbReference type="AlphaFoldDB" id="A0A9R0IUD4"/>
<keyword evidence="3 11" id="KW-0349">Heme</keyword>
<keyword evidence="10 13" id="KW-0472">Membrane</keyword>
<dbReference type="CDD" id="cd20653">
    <property type="entry name" value="CYP81"/>
    <property type="match status" value="1"/>
</dbReference>
<dbReference type="InterPro" id="IPR017972">
    <property type="entry name" value="Cyt_P450_CS"/>
</dbReference>
<comment type="subcellular location">
    <subcellularLocation>
        <location evidence="1">Membrane</location>
        <topology evidence="1">Single-pass membrane protein</topology>
    </subcellularLocation>
</comment>
<evidence type="ECO:0000256" key="5">
    <source>
        <dbReference type="ARBA" id="ARBA00022723"/>
    </source>
</evidence>
<evidence type="ECO:0000256" key="3">
    <source>
        <dbReference type="ARBA" id="ARBA00022617"/>
    </source>
</evidence>
<keyword evidence="5 11" id="KW-0479">Metal-binding</keyword>
<dbReference type="GO" id="GO:0016020">
    <property type="term" value="C:membrane"/>
    <property type="evidence" value="ECO:0007669"/>
    <property type="project" value="UniProtKB-SubCell"/>
</dbReference>
<keyword evidence="8 11" id="KW-0408">Iron</keyword>
<gene>
    <name evidence="15" type="primary">LOC110794032</name>
</gene>
<dbReference type="Gene3D" id="1.10.630.10">
    <property type="entry name" value="Cytochrome P450"/>
    <property type="match status" value="1"/>
</dbReference>
<sequence length="495" mass="56460">MKDIIVIWFYTFLLLMLSFILLILMKLVVEKKKRSENLPPSPPSIPIIGHLHLFKKPFHESMQKISQKYGPIISLKCGGRLAILVTSPSAVEECFIKNDIVFADRPPLLIGKYLGYNYNSMVTASYGQHWRNLRKVSLLELLSKHRLSISAGIRKDEIKRMLSKLVVDSLRVEGDADGYVKVELKSLIRGLVLNMLLRILVGKRYYGGESGVMDSDEARQFTDIINEALDLFVTLDPGDILPILRWIDYGGFVKRNKQLANKADAFLQGLIDEHKREVTVLNSTEDQPMINRLLSLQKSDPERYTDETIKGLIFVLLVAGTDTSSTTMECAMSELLKNPNAMKKVRYEIEAKIGKDNLVDESDLPKLEYLENVILETLRMFPPVPFLLPHMSSQDCQIGGFDIPRDTILLVNVWAIQRDPILWDEPSEFKPERFQMTNNNDDHYKLLPFGVGRRACPGTIMGKRMVGCVLGSLIQCFDWKQVNDDPMFKPRRTVL</sequence>
<evidence type="ECO:0000256" key="11">
    <source>
        <dbReference type="PIRSR" id="PIRSR602401-1"/>
    </source>
</evidence>
<dbReference type="GeneID" id="110794032"/>
<dbReference type="Pfam" id="PF00067">
    <property type="entry name" value="p450"/>
    <property type="match status" value="1"/>
</dbReference>
<keyword evidence="7 12" id="KW-0560">Oxidoreductase</keyword>
<comment type="similarity">
    <text evidence="2 12">Belongs to the cytochrome P450 family.</text>
</comment>
<dbReference type="Proteomes" id="UP000813463">
    <property type="component" value="Chromosome 5"/>
</dbReference>
<reference evidence="15" key="2">
    <citation type="submission" date="2025-08" db="UniProtKB">
        <authorList>
            <consortium name="RefSeq"/>
        </authorList>
    </citation>
    <scope>IDENTIFICATION</scope>
    <source>
        <tissue evidence="15">Leaf</tissue>
    </source>
</reference>
<dbReference type="InterPro" id="IPR001128">
    <property type="entry name" value="Cyt_P450"/>
</dbReference>
<keyword evidence="14" id="KW-1185">Reference proteome</keyword>
<dbReference type="PANTHER" id="PTHR47947">
    <property type="entry name" value="CYTOCHROME P450 82C3-RELATED"/>
    <property type="match status" value="1"/>
</dbReference>
<comment type="cofactor">
    <cofactor evidence="11">
        <name>heme</name>
        <dbReference type="ChEBI" id="CHEBI:30413"/>
    </cofactor>
</comment>